<name>A0A7G5XJ10_9BACT</name>
<dbReference type="RefSeq" id="WP_182804547.1">
    <property type="nucleotide sequence ID" value="NZ_CP060007.1"/>
</dbReference>
<dbReference type="EMBL" id="CP060007">
    <property type="protein sequence ID" value="QNA45463.1"/>
    <property type="molecule type" value="Genomic_DNA"/>
</dbReference>
<evidence type="ECO:0000259" key="2">
    <source>
        <dbReference type="Pfam" id="PF18962"/>
    </source>
</evidence>
<feature type="signal peptide" evidence="1">
    <location>
        <begin position="1"/>
        <end position="21"/>
    </location>
</feature>
<protein>
    <submittedName>
        <fullName evidence="3">T9SS type A sorting domain-containing protein</fullName>
    </submittedName>
</protein>
<dbReference type="Pfam" id="PF18962">
    <property type="entry name" value="Por_Secre_tail"/>
    <property type="match status" value="1"/>
</dbReference>
<sequence>MKTSITAIVFFFTAFTGFSQANDPFLTFPIELKFFQAQKTNQYNVLRWLAPCTSDFAAFEVQHSADNKTFSVLHSFTADQIRCAEPFDYTDLQRREGTNYYRIKLTTPANTSVNSFIVAVLNGSKGFALNALLPSLVRSTAVLSISSAETDRLQLTVTDISGKRYTVRQEQLSAGTNQVQLNLQSLPSGQYVLQASNSKGEQQQLRFLKQ</sequence>
<reference evidence="4" key="1">
    <citation type="submission" date="2020-08" db="EMBL/GenBank/DDBJ databases">
        <title>Lacibacter sp. S13-6-6 genome sequencing.</title>
        <authorList>
            <person name="Jin L."/>
        </authorList>
    </citation>
    <scope>NUCLEOTIDE SEQUENCE [LARGE SCALE GENOMIC DNA]</scope>
    <source>
        <strain evidence="4">S13-6-6</strain>
    </source>
</reference>
<gene>
    <name evidence="3" type="ORF">H4075_04475</name>
</gene>
<keyword evidence="1" id="KW-0732">Signal</keyword>
<feature type="domain" description="Secretion system C-terminal sorting" evidence="2">
    <location>
        <begin position="143"/>
        <end position="202"/>
    </location>
</feature>
<dbReference type="NCBIfam" id="TIGR04183">
    <property type="entry name" value="Por_Secre_tail"/>
    <property type="match status" value="1"/>
</dbReference>
<dbReference type="Proteomes" id="UP000515344">
    <property type="component" value="Chromosome"/>
</dbReference>
<organism evidence="3 4">
    <name type="scientific">Lacibacter sediminis</name>
    <dbReference type="NCBI Taxonomy" id="2760713"/>
    <lineage>
        <taxon>Bacteria</taxon>
        <taxon>Pseudomonadati</taxon>
        <taxon>Bacteroidota</taxon>
        <taxon>Chitinophagia</taxon>
        <taxon>Chitinophagales</taxon>
        <taxon>Chitinophagaceae</taxon>
        <taxon>Lacibacter</taxon>
    </lineage>
</organism>
<accession>A0A7G5XJ10</accession>
<dbReference type="InterPro" id="IPR026444">
    <property type="entry name" value="Secre_tail"/>
</dbReference>
<keyword evidence="4" id="KW-1185">Reference proteome</keyword>
<feature type="chain" id="PRO_5028849642" evidence="1">
    <location>
        <begin position="22"/>
        <end position="210"/>
    </location>
</feature>
<evidence type="ECO:0000256" key="1">
    <source>
        <dbReference type="SAM" id="SignalP"/>
    </source>
</evidence>
<dbReference type="AlphaFoldDB" id="A0A7G5XJ10"/>
<proteinExistence type="predicted"/>
<evidence type="ECO:0000313" key="4">
    <source>
        <dbReference type="Proteomes" id="UP000515344"/>
    </source>
</evidence>
<dbReference type="KEGG" id="lacs:H4075_04475"/>
<evidence type="ECO:0000313" key="3">
    <source>
        <dbReference type="EMBL" id="QNA45463.1"/>
    </source>
</evidence>